<dbReference type="InterPro" id="IPR013762">
    <property type="entry name" value="Integrase-like_cat_sf"/>
</dbReference>
<name>A0A0B8PG82_9VIBR</name>
<dbReference type="SUPFAM" id="SSF56349">
    <property type="entry name" value="DNA breaking-rejoining enzymes"/>
    <property type="match status" value="1"/>
</dbReference>
<reference evidence="3 4" key="2">
    <citation type="submission" date="2015-01" db="EMBL/GenBank/DDBJ databases">
        <authorList>
            <consortium name="NBRP consortium"/>
            <person name="Sawabe T."/>
            <person name="Meirelles P."/>
            <person name="Feng G."/>
            <person name="Sayaka M."/>
            <person name="Hattori M."/>
            <person name="Ohkuma M."/>
        </authorList>
    </citation>
    <scope>NUCLEOTIDE SEQUENCE [LARGE SCALE GENOMIC DNA]</scope>
    <source>
        <strain evidence="3 4">JCM19232</strain>
    </source>
</reference>
<dbReference type="GO" id="GO:0003677">
    <property type="term" value="F:DNA binding"/>
    <property type="evidence" value="ECO:0007669"/>
    <property type="project" value="InterPro"/>
</dbReference>
<dbReference type="InterPro" id="IPR002104">
    <property type="entry name" value="Integrase_catalytic"/>
</dbReference>
<evidence type="ECO:0000259" key="2">
    <source>
        <dbReference type="PROSITE" id="PS51898"/>
    </source>
</evidence>
<dbReference type="AlphaFoldDB" id="A0A0B8PG82"/>
<evidence type="ECO:0000313" key="4">
    <source>
        <dbReference type="Proteomes" id="UP000031670"/>
    </source>
</evidence>
<reference evidence="3 4" key="1">
    <citation type="submission" date="2015-01" db="EMBL/GenBank/DDBJ databases">
        <title>Vibrio sp. C5 JCM 19232 whole genome shotgun sequence.</title>
        <authorList>
            <person name="Sawabe T."/>
            <person name="Meirelles P."/>
            <person name="Feng G."/>
            <person name="Sayaka M."/>
            <person name="Hattori M."/>
            <person name="Ohkuma M."/>
        </authorList>
    </citation>
    <scope>NUCLEOTIDE SEQUENCE [LARGE SCALE GENOMIC DNA]</scope>
    <source>
        <strain evidence="3 4">JCM19232</strain>
    </source>
</reference>
<dbReference type="Proteomes" id="UP000031670">
    <property type="component" value="Unassembled WGS sequence"/>
</dbReference>
<dbReference type="PROSITE" id="PS51898">
    <property type="entry name" value="TYR_RECOMBINASE"/>
    <property type="match status" value="1"/>
</dbReference>
<accession>A0A0B8PG82</accession>
<dbReference type="GO" id="GO:0015074">
    <property type="term" value="P:DNA integration"/>
    <property type="evidence" value="ECO:0007669"/>
    <property type="project" value="InterPro"/>
</dbReference>
<evidence type="ECO:0000313" key="3">
    <source>
        <dbReference type="EMBL" id="GAM63632.1"/>
    </source>
</evidence>
<dbReference type="GO" id="GO:0006310">
    <property type="term" value="P:DNA recombination"/>
    <property type="evidence" value="ECO:0007669"/>
    <property type="project" value="UniProtKB-KW"/>
</dbReference>
<sequence>MTRTKTVKLSHYVENGFKSLNAQHYGEVDPGFNPPKATKIPKYKQKRSRLTIEATKQLLEFVDTKAPSHIRNAIHIAISTGQRVGDIAKMKFSDVYDGHLHVTQQKSGGKTKLAIPLSIKNPLLDESLGEIIKRCRDNVVSQSIIHYSKRIQGGRVGAAVSSRNISGSFSNLVAKSGIEYGNETPPTFHELRSVSARSYMEIGVDIQSLLGHKSQRVTERYQDNRGEEYTYIKLGSS</sequence>
<comment type="caution">
    <text evidence="3">The sequence shown here is derived from an EMBL/GenBank/DDBJ whole genome shotgun (WGS) entry which is preliminary data.</text>
</comment>
<dbReference type="Pfam" id="PF00589">
    <property type="entry name" value="Phage_integrase"/>
    <property type="match status" value="1"/>
</dbReference>
<dbReference type="EMBL" id="BBSA01000009">
    <property type="protein sequence ID" value="GAM63632.1"/>
    <property type="molecule type" value="Genomic_DNA"/>
</dbReference>
<protein>
    <submittedName>
        <fullName evidence="3">Integrase</fullName>
    </submittedName>
</protein>
<dbReference type="InterPro" id="IPR011010">
    <property type="entry name" value="DNA_brk_join_enz"/>
</dbReference>
<feature type="domain" description="Tyr recombinase" evidence="2">
    <location>
        <begin position="45"/>
        <end position="234"/>
    </location>
</feature>
<keyword evidence="1" id="KW-0233">DNA recombination</keyword>
<dbReference type="Gene3D" id="1.10.443.10">
    <property type="entry name" value="Intergrase catalytic core"/>
    <property type="match status" value="1"/>
</dbReference>
<proteinExistence type="predicted"/>
<evidence type="ECO:0000256" key="1">
    <source>
        <dbReference type="ARBA" id="ARBA00023172"/>
    </source>
</evidence>
<organism evidence="3 4">
    <name type="scientific">Vibrio ishigakensis</name>
    <dbReference type="NCBI Taxonomy" id="1481914"/>
    <lineage>
        <taxon>Bacteria</taxon>
        <taxon>Pseudomonadati</taxon>
        <taxon>Pseudomonadota</taxon>
        <taxon>Gammaproteobacteria</taxon>
        <taxon>Vibrionales</taxon>
        <taxon>Vibrionaceae</taxon>
        <taxon>Vibrio</taxon>
    </lineage>
</organism>
<gene>
    <name evidence="3" type="ORF">JCM19232_2612</name>
</gene>